<evidence type="ECO:0008006" key="3">
    <source>
        <dbReference type="Google" id="ProtNLM"/>
    </source>
</evidence>
<organism evidence="1 2">
    <name type="scientific">Proteus phage Premi</name>
    <dbReference type="NCBI Taxonomy" id="3097470"/>
    <lineage>
        <taxon>Viruses</taxon>
        <taxon>Duplodnaviria</taxon>
        <taxon>Heunggongvirae</taxon>
        <taxon>Uroviricota</taxon>
        <taxon>Caudoviricetes</taxon>
        <taxon>Autographivirales</taxon>
        <taxon>Autosignataviridae</taxon>
        <taxon>Molineuxvirinae</taxon>
        <taxon>Acadevirus</taxon>
        <taxon>Acadevirus premi</taxon>
    </lineage>
</organism>
<reference evidence="1 2" key="1">
    <citation type="submission" date="2023-11" db="EMBL/GenBank/DDBJ databases">
        <authorList>
            <person name="Sugumar Raj S."/>
            <person name="Ramsey J."/>
        </authorList>
    </citation>
    <scope>NUCLEOTIDE SEQUENCE [LARGE SCALE GENOMIC DNA]</scope>
</reference>
<protein>
    <recommendedName>
        <fullName evidence="3">Tail fiber protein</fullName>
    </recommendedName>
</protein>
<keyword evidence="2" id="KW-1185">Reference proteome</keyword>
<evidence type="ECO:0000313" key="1">
    <source>
        <dbReference type="EMBL" id="WQZ01192.1"/>
    </source>
</evidence>
<accession>A0ABZ1A0D3</accession>
<gene>
    <name evidence="1" type="ORF">CPT_Premi_052</name>
</gene>
<proteinExistence type="predicted"/>
<name>A0ABZ1A0D3_9CAUD</name>
<dbReference type="Proteomes" id="UP001326433">
    <property type="component" value="Segment"/>
</dbReference>
<reference evidence="1 2" key="2">
    <citation type="submission" date="2024-01" db="EMBL/GenBank/DDBJ databases">
        <title>The Complete Genome Sequence of Proteus phage Premi.</title>
        <authorList>
            <person name="Valencia Toxqui G."/>
        </authorList>
    </citation>
    <scope>NUCLEOTIDE SEQUENCE [LARGE SCALE GENOMIC DNA]</scope>
</reference>
<sequence length="172" mass="18532">MPLQRLSSRLVMHDNVTLYDYLDNLARGELNWDAIRFKPAFIGAGDTAEDARGKIGAGTSNLEIGETETTAAAGNRKATPDKVGMVLLASLPVTLPPLEATQEGNSSAIDVPQLVLDHNALVGKYNKLMEDVENLRASYTSLLTSLQAAGIVAPNVTTLEVKEEHWEEDANS</sequence>
<dbReference type="EMBL" id="OR798392">
    <property type="protein sequence ID" value="WQZ01192.1"/>
    <property type="molecule type" value="Genomic_DNA"/>
</dbReference>
<evidence type="ECO:0000313" key="2">
    <source>
        <dbReference type="Proteomes" id="UP001326433"/>
    </source>
</evidence>